<dbReference type="Proteomes" id="UP000001937">
    <property type="component" value="Chromosome"/>
</dbReference>
<proteinExistence type="predicted"/>
<dbReference type="AlphaFoldDB" id="Q2J9U6"/>
<dbReference type="HOGENOM" id="CLU_2246006_0_0_11"/>
<keyword evidence="3" id="KW-1185">Reference proteome</keyword>
<accession>Q2J9U6</accession>
<dbReference type="KEGG" id="fra:Francci3_2584"/>
<evidence type="ECO:0000313" key="3">
    <source>
        <dbReference type="Proteomes" id="UP000001937"/>
    </source>
</evidence>
<feature type="region of interest" description="Disordered" evidence="1">
    <location>
        <begin position="38"/>
        <end position="93"/>
    </location>
</feature>
<reference evidence="2 3" key="1">
    <citation type="journal article" date="2007" name="Genome Res.">
        <title>Genome characteristics of facultatively symbiotic Frankia sp. strains reflect host range and host plant biogeography.</title>
        <authorList>
            <person name="Normand P."/>
            <person name="Lapierre P."/>
            <person name="Tisa L.S."/>
            <person name="Gogarten J.P."/>
            <person name="Alloisio N."/>
            <person name="Bagnarol E."/>
            <person name="Bassi C.A."/>
            <person name="Berry A.M."/>
            <person name="Bickhart D.M."/>
            <person name="Choisne N."/>
            <person name="Couloux A."/>
            <person name="Cournoyer B."/>
            <person name="Cruveiller S."/>
            <person name="Daubin V."/>
            <person name="Demange N."/>
            <person name="Francino M.P."/>
            <person name="Goltsman E."/>
            <person name="Huang Y."/>
            <person name="Kopp O.R."/>
            <person name="Labarre L."/>
            <person name="Lapidus A."/>
            <person name="Lavire C."/>
            <person name="Marechal J."/>
            <person name="Martinez M."/>
            <person name="Mastronunzio J.E."/>
            <person name="Mullin B.C."/>
            <person name="Niemann J."/>
            <person name="Pujic P."/>
            <person name="Rawnsley T."/>
            <person name="Rouy Z."/>
            <person name="Schenowitz C."/>
            <person name="Sellstedt A."/>
            <person name="Tavares F."/>
            <person name="Tomkins J.P."/>
            <person name="Vallenet D."/>
            <person name="Valverde C."/>
            <person name="Wall L.G."/>
            <person name="Wang Y."/>
            <person name="Medigue C."/>
            <person name="Benson D.R."/>
        </authorList>
    </citation>
    <scope>NUCLEOTIDE SEQUENCE [LARGE SCALE GENOMIC DNA]</scope>
    <source>
        <strain evidence="3">DSM 45818 / CECT 9043 / CcI3</strain>
    </source>
</reference>
<feature type="compositionally biased region" description="Low complexity" evidence="1">
    <location>
        <begin position="38"/>
        <end position="71"/>
    </location>
</feature>
<dbReference type="EMBL" id="CP000249">
    <property type="protein sequence ID" value="ABD11946.1"/>
    <property type="molecule type" value="Genomic_DNA"/>
</dbReference>
<organism evidence="2 3">
    <name type="scientific">Frankia casuarinae (strain DSM 45818 / CECT 9043 / HFP020203 / CcI3)</name>
    <dbReference type="NCBI Taxonomy" id="106370"/>
    <lineage>
        <taxon>Bacteria</taxon>
        <taxon>Bacillati</taxon>
        <taxon>Actinomycetota</taxon>
        <taxon>Actinomycetes</taxon>
        <taxon>Frankiales</taxon>
        <taxon>Frankiaceae</taxon>
        <taxon>Frankia</taxon>
    </lineage>
</organism>
<gene>
    <name evidence="2" type="ordered locus">Francci3_2584</name>
</gene>
<sequence length="93" mass="8685">MATREQGIRRVGPVTAGLAAVAAAGAIGFGVLAHEHSASAATWSSTTDDSSVTSGNGSTSSSTSDSASSSGGWSGGTTVGSADGPTHASTGGS</sequence>
<evidence type="ECO:0000256" key="1">
    <source>
        <dbReference type="SAM" id="MobiDB-lite"/>
    </source>
</evidence>
<dbReference type="RefSeq" id="WP_011436981.1">
    <property type="nucleotide sequence ID" value="NC_007777.1"/>
</dbReference>
<name>Q2J9U6_FRACC</name>
<evidence type="ECO:0000313" key="2">
    <source>
        <dbReference type="EMBL" id="ABD11946.1"/>
    </source>
</evidence>
<protein>
    <submittedName>
        <fullName evidence="2">Uncharacterized protein</fullName>
    </submittedName>
</protein>
<dbReference type="STRING" id="106370.Francci3_2584"/>